<sequence>TRLSQKAYEQHCSKGHQGLPREREPQHYLPYIATRGRVCQFHQPLRLTRWPVSRLHHLTLYLSRLDHHVEWWSVRVRREREVL</sequence>
<gene>
    <name evidence="2" type="ORF">KIPB_007923</name>
</gene>
<name>A0A9K3GL17_9EUKA</name>
<feature type="non-terminal residue" evidence="2">
    <location>
        <position position="1"/>
    </location>
</feature>
<accession>A0A9K3GL17</accession>
<organism evidence="2 3">
    <name type="scientific">Kipferlia bialata</name>
    <dbReference type="NCBI Taxonomy" id="797122"/>
    <lineage>
        <taxon>Eukaryota</taxon>
        <taxon>Metamonada</taxon>
        <taxon>Carpediemonas-like organisms</taxon>
        <taxon>Kipferlia</taxon>
    </lineage>
</organism>
<evidence type="ECO:0000313" key="3">
    <source>
        <dbReference type="Proteomes" id="UP000265618"/>
    </source>
</evidence>
<dbReference type="AlphaFoldDB" id="A0A9K3GL17"/>
<evidence type="ECO:0000256" key="1">
    <source>
        <dbReference type="SAM" id="MobiDB-lite"/>
    </source>
</evidence>
<protein>
    <submittedName>
        <fullName evidence="2">Uncharacterized protein</fullName>
    </submittedName>
</protein>
<reference evidence="2 3" key="1">
    <citation type="journal article" date="2018" name="PLoS ONE">
        <title>The draft genome of Kipferlia bialata reveals reductive genome evolution in fornicate parasites.</title>
        <authorList>
            <person name="Tanifuji G."/>
            <person name="Takabayashi S."/>
            <person name="Kume K."/>
            <person name="Takagi M."/>
            <person name="Nakayama T."/>
            <person name="Kamikawa R."/>
            <person name="Inagaki Y."/>
            <person name="Hashimoto T."/>
        </authorList>
    </citation>
    <scope>NUCLEOTIDE SEQUENCE [LARGE SCALE GENOMIC DNA]</scope>
    <source>
        <strain evidence="2">NY0173</strain>
    </source>
</reference>
<proteinExistence type="predicted"/>
<keyword evidence="3" id="KW-1185">Reference proteome</keyword>
<evidence type="ECO:0000313" key="2">
    <source>
        <dbReference type="EMBL" id="GIQ86130.1"/>
    </source>
</evidence>
<comment type="caution">
    <text evidence="2">The sequence shown here is derived from an EMBL/GenBank/DDBJ whole genome shotgun (WGS) entry which is preliminary data.</text>
</comment>
<dbReference type="Proteomes" id="UP000265618">
    <property type="component" value="Unassembled WGS sequence"/>
</dbReference>
<dbReference type="EMBL" id="BDIP01002333">
    <property type="protein sequence ID" value="GIQ86130.1"/>
    <property type="molecule type" value="Genomic_DNA"/>
</dbReference>
<feature type="region of interest" description="Disordered" evidence="1">
    <location>
        <begin position="1"/>
        <end position="22"/>
    </location>
</feature>